<evidence type="ECO:0000313" key="1">
    <source>
        <dbReference type="EMBL" id="MDN5214197.1"/>
    </source>
</evidence>
<accession>A0ABT8L8V5</accession>
<protein>
    <submittedName>
        <fullName evidence="1">SGNH/GDSL hydrolase family protein</fullName>
    </submittedName>
</protein>
<name>A0ABT8L8V5_9BACT</name>
<dbReference type="SUPFAM" id="SSF52266">
    <property type="entry name" value="SGNH hydrolase"/>
    <property type="match status" value="1"/>
</dbReference>
<keyword evidence="1" id="KW-0378">Hydrolase</keyword>
<gene>
    <name evidence="1" type="ORF">QQ020_19120</name>
</gene>
<dbReference type="InterPro" id="IPR036514">
    <property type="entry name" value="SGNH_hydro_sf"/>
</dbReference>
<dbReference type="EMBL" id="JAUJEB010000004">
    <property type="protein sequence ID" value="MDN5214197.1"/>
    <property type="molecule type" value="Genomic_DNA"/>
</dbReference>
<comment type="caution">
    <text evidence="1">The sequence shown here is derived from an EMBL/GenBank/DDBJ whole genome shotgun (WGS) entry which is preliminary data.</text>
</comment>
<dbReference type="Gene3D" id="3.40.50.1110">
    <property type="entry name" value="SGNH hydrolase"/>
    <property type="match status" value="1"/>
</dbReference>
<evidence type="ECO:0000313" key="2">
    <source>
        <dbReference type="Proteomes" id="UP001172083"/>
    </source>
</evidence>
<proteinExistence type="predicted"/>
<keyword evidence="2" id="KW-1185">Reference proteome</keyword>
<dbReference type="RefSeq" id="WP_346759532.1">
    <property type="nucleotide sequence ID" value="NZ_JAUJEB010000004.1"/>
</dbReference>
<reference evidence="1" key="1">
    <citation type="submission" date="2023-06" db="EMBL/GenBank/DDBJ databases">
        <title>Genomic of Agaribacillus aureum.</title>
        <authorList>
            <person name="Wang G."/>
        </authorList>
    </citation>
    <scope>NUCLEOTIDE SEQUENCE</scope>
    <source>
        <strain evidence="1">BMA12</strain>
    </source>
</reference>
<sequence length="343" mass="40059">MKFANVKSNLLLFFISIAIALILGEVMVRLFVEQETKRLAAYDKELGWTGKPFGEGVYVRNKDKIRSSYRYNNLGFRDDDFDGASSSGKRIVLLGDSFVESLEMDYELIFHERFENILQKRENPDIQVVALGSQGYSTAQELLAFRKFKDAVKPEYVWLLFYTGNDYTDNLRKSFAYLDKDGKLKFPKNDASWLKVRYLTFKRWLYEHSHAIFFIKNLLESRMNVKISTDNKTESKGSSKYRYEVTRELILQLNQEVRDSGAKFGVVIIPFREELIKNDRKNIDFVVDVCKQGTIDFLDLSQFLQVSDYFKHDVHFVDKGHDLVAKELFNFYNKVNTDLEGSL</sequence>
<dbReference type="CDD" id="cd00229">
    <property type="entry name" value="SGNH_hydrolase"/>
    <property type="match status" value="1"/>
</dbReference>
<dbReference type="GO" id="GO:0016787">
    <property type="term" value="F:hydrolase activity"/>
    <property type="evidence" value="ECO:0007669"/>
    <property type="project" value="UniProtKB-KW"/>
</dbReference>
<dbReference type="Proteomes" id="UP001172083">
    <property type="component" value="Unassembled WGS sequence"/>
</dbReference>
<organism evidence="1 2">
    <name type="scientific">Agaribacillus aureus</name>
    <dbReference type="NCBI Taxonomy" id="3051825"/>
    <lineage>
        <taxon>Bacteria</taxon>
        <taxon>Pseudomonadati</taxon>
        <taxon>Bacteroidota</taxon>
        <taxon>Cytophagia</taxon>
        <taxon>Cytophagales</taxon>
        <taxon>Splendidivirgaceae</taxon>
        <taxon>Agaribacillus</taxon>
    </lineage>
</organism>